<feature type="domain" description="Rab-GAP TBC" evidence="3">
    <location>
        <begin position="321"/>
        <end position="518"/>
    </location>
</feature>
<dbReference type="FunFam" id="1.10.8.270:FF:000018">
    <property type="entry name" value="Ypt/Rab-GAP domain of gyp1p superfamily protein"/>
    <property type="match status" value="1"/>
</dbReference>
<sequence>MKNLLLVMSNRDGYGFALRPQHIQRYREYANIFKEEEEERSYKWSYFIEQQQKSNHSSSSEEERRAKLQAEADELREETVSERVRQEDDSSDKNSDSDGSTKSYPGKEVQLSQQPEKKVQLSEEPENEVQRSEQPEKEVQLSEKPQKEVQLSEEPEKDLKLSEQPEKEVQLSEEPEKEVKLSEEPQKEVQASQIPGRETLLSKESDKEGQLLKETKARKVKSWSWTRPSLHVIENMMSSRVRNIKDLKDRHNTINGDHLPSIKKTVSSGGSTAVEINKELWIKETSDDNVDESTEESSVDCKLAPESFFPWKELEFLVHEGVPKDLRGEVWQAFVGVKTRRVERYYEGLLAEETNTEQSKEHNNSKAAPRKWKKQIEKDIPRTFPGHPALDERGRDSLRRVLVAYARHNPSVGYCQAMNFFAGLLLLLMPEENAFWTLVGILDDYFDGYYTEEMIESQVDQLVFEELIREKFPKLVNHLDYLGVQVAWISGPWFLSIFINMLPWESVLRVWDVVLFEGNRVMLFRTALALMELYGPALVTTKDAGDAITLLQSLAGSTFDSSQLVLTACMGYLAVTEARLLELREKHRPAVLVVVEERSKGGRIWKDSKGLASKLYSFKHDPGSLVKEKKVSEGDKSMLESHSSNLDDFLSGLSVDSEVDSLPDPQEHVISLFLLSLHCSAAFLNLMKVIHLMLDLCLKIHKYHPLVVWLKVELCRLMEEKRSAVLRAEELETALMEMVQQDNRRQLSAKVEQLEQEVADLRQVLADKKEQEAAMLKVLMRVEQEQKITEEARIGAEQDAAAQRYAVNVLQEKYEKAMASLGQMEQRVVMAESMLEATIQYQSGKAKALSSPRSVSSSVESPRRRIGLFGLGWRDRNKTRFLCNFGPITVDCNLPPISLTKTNQVMMILAPVNLAMRAKIRALCRKVETTKKRREEVMLGNSAPVAQEHTDLYRSDKESAWNSKSQLLAHKDKAM</sequence>
<dbReference type="GO" id="GO:0005096">
    <property type="term" value="F:GTPase activator activity"/>
    <property type="evidence" value="ECO:0007669"/>
    <property type="project" value="TreeGrafter"/>
</dbReference>
<proteinExistence type="predicted"/>
<dbReference type="InterPro" id="IPR050302">
    <property type="entry name" value="Rab_GAP_TBC_domain"/>
</dbReference>
<dbReference type="SMART" id="SM00164">
    <property type="entry name" value="TBC"/>
    <property type="match status" value="1"/>
</dbReference>
<dbReference type="SUPFAM" id="SSF47923">
    <property type="entry name" value="Ypt/Rab-GAP domain of gyp1p"/>
    <property type="match status" value="2"/>
</dbReference>
<evidence type="ECO:0000256" key="2">
    <source>
        <dbReference type="SAM" id="MobiDB-lite"/>
    </source>
</evidence>
<comment type="caution">
    <text evidence="4">The sequence shown here is derived from an EMBL/GenBank/DDBJ whole genome shotgun (WGS) entry which is preliminary data.</text>
</comment>
<evidence type="ECO:0000256" key="1">
    <source>
        <dbReference type="SAM" id="Coils"/>
    </source>
</evidence>
<dbReference type="InterPro" id="IPR000195">
    <property type="entry name" value="Rab-GAP-TBC_dom"/>
</dbReference>
<dbReference type="Proteomes" id="UP000326939">
    <property type="component" value="Chromosome 6"/>
</dbReference>
<dbReference type="Gene3D" id="1.10.8.270">
    <property type="entry name" value="putative rabgap domain of human tbc1 domain family member 14 like domains"/>
    <property type="match status" value="1"/>
</dbReference>
<feature type="compositionally biased region" description="Basic and acidic residues" evidence="2">
    <location>
        <begin position="200"/>
        <end position="211"/>
    </location>
</feature>
<feature type="compositionally biased region" description="Basic and acidic residues" evidence="2">
    <location>
        <begin position="157"/>
        <end position="170"/>
    </location>
</feature>
<dbReference type="EMBL" id="VDCV01000006">
    <property type="protein sequence ID" value="KAB5552441.1"/>
    <property type="molecule type" value="Genomic_DNA"/>
</dbReference>
<gene>
    <name evidence="4" type="ORF">DKX38_009752</name>
</gene>
<reference evidence="5" key="1">
    <citation type="journal article" date="2019" name="Gigascience">
        <title>De novo genome assembly of the endangered Acer yangbiense, a plant species with extremely small populations endemic to Yunnan Province, China.</title>
        <authorList>
            <person name="Yang J."/>
            <person name="Wariss H.M."/>
            <person name="Tao L."/>
            <person name="Zhang R."/>
            <person name="Yun Q."/>
            <person name="Hollingsworth P."/>
            <person name="Dao Z."/>
            <person name="Luo G."/>
            <person name="Guo H."/>
            <person name="Ma Y."/>
            <person name="Sun W."/>
        </authorList>
    </citation>
    <scope>NUCLEOTIDE SEQUENCE [LARGE SCALE GENOMIC DNA]</scope>
    <source>
        <strain evidence="5">cv. br00</strain>
    </source>
</reference>
<name>A0A5N5MDZ3_9ROSI</name>
<dbReference type="GO" id="GO:0031267">
    <property type="term" value="F:small GTPase binding"/>
    <property type="evidence" value="ECO:0007669"/>
    <property type="project" value="TreeGrafter"/>
</dbReference>
<dbReference type="PANTHER" id="PTHR47219:SF20">
    <property type="entry name" value="TBC1 DOMAIN FAMILY MEMBER 2B"/>
    <property type="match status" value="1"/>
</dbReference>
<evidence type="ECO:0000313" key="4">
    <source>
        <dbReference type="EMBL" id="KAB5552441.1"/>
    </source>
</evidence>
<feature type="compositionally biased region" description="Basic and acidic residues" evidence="2">
    <location>
        <begin position="77"/>
        <end position="96"/>
    </location>
</feature>
<feature type="region of interest" description="Disordered" evidence="2">
    <location>
        <begin position="50"/>
        <end position="211"/>
    </location>
</feature>
<dbReference type="InterPro" id="IPR035969">
    <property type="entry name" value="Rab-GAP_TBC_sf"/>
</dbReference>
<evidence type="ECO:0000259" key="3">
    <source>
        <dbReference type="PROSITE" id="PS50086"/>
    </source>
</evidence>
<evidence type="ECO:0000313" key="5">
    <source>
        <dbReference type="Proteomes" id="UP000326939"/>
    </source>
</evidence>
<dbReference type="Gene3D" id="1.10.472.80">
    <property type="entry name" value="Ypt/Rab-GAP domain of gyp1p, domain 3"/>
    <property type="match status" value="1"/>
</dbReference>
<feature type="compositionally biased region" description="Basic and acidic residues" evidence="2">
    <location>
        <begin position="128"/>
        <end position="147"/>
    </location>
</feature>
<keyword evidence="1" id="KW-0175">Coiled coil</keyword>
<accession>A0A5N5MDZ3</accession>
<feature type="compositionally biased region" description="Basic and acidic residues" evidence="2">
    <location>
        <begin position="177"/>
        <end position="187"/>
    </location>
</feature>
<feature type="compositionally biased region" description="Basic and acidic residues" evidence="2">
    <location>
        <begin position="59"/>
        <end position="70"/>
    </location>
</feature>
<dbReference type="FunFam" id="1.10.472.80:FF:000013">
    <property type="entry name" value="TBC1 domain family member 8B"/>
    <property type="match status" value="1"/>
</dbReference>
<protein>
    <recommendedName>
        <fullName evidence="3">Rab-GAP TBC domain-containing protein</fullName>
    </recommendedName>
</protein>
<dbReference type="PROSITE" id="PS50086">
    <property type="entry name" value="TBC_RABGAP"/>
    <property type="match status" value="1"/>
</dbReference>
<dbReference type="Pfam" id="PF00566">
    <property type="entry name" value="RabGAP-TBC"/>
    <property type="match status" value="1"/>
</dbReference>
<organism evidence="4 5">
    <name type="scientific">Salix brachista</name>
    <dbReference type="NCBI Taxonomy" id="2182728"/>
    <lineage>
        <taxon>Eukaryota</taxon>
        <taxon>Viridiplantae</taxon>
        <taxon>Streptophyta</taxon>
        <taxon>Embryophyta</taxon>
        <taxon>Tracheophyta</taxon>
        <taxon>Spermatophyta</taxon>
        <taxon>Magnoliopsida</taxon>
        <taxon>eudicotyledons</taxon>
        <taxon>Gunneridae</taxon>
        <taxon>Pentapetalae</taxon>
        <taxon>rosids</taxon>
        <taxon>fabids</taxon>
        <taxon>Malpighiales</taxon>
        <taxon>Salicaceae</taxon>
        <taxon>Saliceae</taxon>
        <taxon>Salix</taxon>
    </lineage>
</organism>
<dbReference type="AlphaFoldDB" id="A0A5N5MDZ3"/>
<keyword evidence="5" id="KW-1185">Reference proteome</keyword>
<feature type="coiled-coil region" evidence="1">
    <location>
        <begin position="737"/>
        <end position="774"/>
    </location>
</feature>
<dbReference type="PANTHER" id="PTHR47219">
    <property type="entry name" value="RAB GTPASE-ACTIVATING PROTEIN 1-LIKE"/>
    <property type="match status" value="1"/>
</dbReference>